<proteinExistence type="predicted"/>
<dbReference type="EMBL" id="GBRH01180783">
    <property type="protein sequence ID" value="JAE17113.1"/>
    <property type="molecule type" value="Transcribed_RNA"/>
</dbReference>
<sequence length="34" mass="4180">MFHCSIYLDFTIFCMTEVELRSKPLFGVWNDYSW</sequence>
<dbReference type="AlphaFoldDB" id="A0A0A9G8Z2"/>
<evidence type="ECO:0000313" key="1">
    <source>
        <dbReference type="EMBL" id="JAE17113.1"/>
    </source>
</evidence>
<organism evidence="1">
    <name type="scientific">Arundo donax</name>
    <name type="common">Giant reed</name>
    <name type="synonym">Donax arundinaceus</name>
    <dbReference type="NCBI Taxonomy" id="35708"/>
    <lineage>
        <taxon>Eukaryota</taxon>
        <taxon>Viridiplantae</taxon>
        <taxon>Streptophyta</taxon>
        <taxon>Embryophyta</taxon>
        <taxon>Tracheophyta</taxon>
        <taxon>Spermatophyta</taxon>
        <taxon>Magnoliopsida</taxon>
        <taxon>Liliopsida</taxon>
        <taxon>Poales</taxon>
        <taxon>Poaceae</taxon>
        <taxon>PACMAD clade</taxon>
        <taxon>Arundinoideae</taxon>
        <taxon>Arundineae</taxon>
        <taxon>Arundo</taxon>
    </lineage>
</organism>
<name>A0A0A9G8Z2_ARUDO</name>
<reference evidence="1" key="1">
    <citation type="submission" date="2014-09" db="EMBL/GenBank/DDBJ databases">
        <authorList>
            <person name="Magalhaes I.L.F."/>
            <person name="Oliveira U."/>
            <person name="Santos F.R."/>
            <person name="Vidigal T.H.D.A."/>
            <person name="Brescovit A.D."/>
            <person name="Santos A.J."/>
        </authorList>
    </citation>
    <scope>NUCLEOTIDE SEQUENCE</scope>
    <source>
        <tissue evidence="1">Shoot tissue taken approximately 20 cm above the soil surface</tissue>
    </source>
</reference>
<accession>A0A0A9G8Z2</accession>
<reference evidence="1" key="2">
    <citation type="journal article" date="2015" name="Data Brief">
        <title>Shoot transcriptome of the giant reed, Arundo donax.</title>
        <authorList>
            <person name="Barrero R.A."/>
            <person name="Guerrero F.D."/>
            <person name="Moolhuijzen P."/>
            <person name="Goolsby J.A."/>
            <person name="Tidwell J."/>
            <person name="Bellgard S.E."/>
            <person name="Bellgard M.I."/>
        </authorList>
    </citation>
    <scope>NUCLEOTIDE SEQUENCE</scope>
    <source>
        <tissue evidence="1">Shoot tissue taken approximately 20 cm above the soil surface</tissue>
    </source>
</reference>
<protein>
    <submittedName>
        <fullName evidence="1">Uncharacterized protein</fullName>
    </submittedName>
</protein>